<dbReference type="Proteomes" id="UP000185093">
    <property type="component" value="Unassembled WGS sequence"/>
</dbReference>
<feature type="domain" description="Pterin-binding" evidence="1">
    <location>
        <begin position="92"/>
        <end position="324"/>
    </location>
</feature>
<protein>
    <submittedName>
        <fullName evidence="2">Dihydropteroate synthase-related protein</fullName>
    </submittedName>
</protein>
<sequence>MSKTLFVTGKLAREALQNILKKMELSFSYEVAVLPISVAALMNVTWVASKLKDARGADTVILPGLCQGDEELLSKALGVKVIKGPKDLKDLPGFFGLAAHQTRVGPNVQILAEIVDAHRLSLEEIAEKAAGYKAKGASIIDLGGPVRGAIPNVSEIVTMLKGLGYRVSLDTFDEETALKADKAGIDLYLSVNGSNMDLADKMSCPVVVIPDFEDKSIDSLVRNATRLKEMGKRYIADPVLDPLPFGLSRSIYRFVEYRSRFPEDEMLMGTGNLTELTEADSTGINALLLGICSELNVNYVLTTEVVSWARGAVREAYIASALNESAKQSGMLPKGFGFGLVTVRDMPFESYSEEEIANIHRHVTDKNFRIFVIGDCIYIFNNSVFLRGKDAGELFGELNVTDPGHAFYLGRELERASLAAKLGKKYVQERPLNWGYLSSDDI</sequence>
<accession>A0ABY1JG37</accession>
<dbReference type="PROSITE" id="PS50972">
    <property type="entry name" value="PTERIN_BINDING"/>
    <property type="match status" value="1"/>
</dbReference>
<dbReference type="Pfam" id="PF14251">
    <property type="entry name" value="PterinBD-DUF4346"/>
    <property type="match status" value="1"/>
</dbReference>
<name>A0ABY1JG37_9BACT</name>
<dbReference type="Gene3D" id="3.20.20.20">
    <property type="entry name" value="Dihydropteroate synthase-like"/>
    <property type="match status" value="1"/>
</dbReference>
<dbReference type="InterPro" id="IPR011005">
    <property type="entry name" value="Dihydropteroate_synth-like_sf"/>
</dbReference>
<evidence type="ECO:0000313" key="2">
    <source>
        <dbReference type="EMBL" id="SIN79520.1"/>
    </source>
</evidence>
<evidence type="ECO:0000313" key="3">
    <source>
        <dbReference type="Proteomes" id="UP000185093"/>
    </source>
</evidence>
<dbReference type="InterPro" id="IPR025595">
    <property type="entry name" value="PterinBD-DUF4346"/>
</dbReference>
<dbReference type="Pfam" id="PF20123">
    <property type="entry name" value="DUF6513"/>
    <property type="match status" value="1"/>
</dbReference>
<dbReference type="InterPro" id="IPR000489">
    <property type="entry name" value="Pterin-binding_dom"/>
</dbReference>
<gene>
    <name evidence="2" type="ORF">SAMN05444368_1979</name>
</gene>
<dbReference type="EMBL" id="FSQZ01000001">
    <property type="protein sequence ID" value="SIN79520.1"/>
    <property type="molecule type" value="Genomic_DNA"/>
</dbReference>
<dbReference type="SUPFAM" id="SSF51717">
    <property type="entry name" value="Dihydropteroate synthetase-like"/>
    <property type="match status" value="1"/>
</dbReference>
<keyword evidence="3" id="KW-1185">Reference proteome</keyword>
<reference evidence="2 3" key="1">
    <citation type="submission" date="2016-11" db="EMBL/GenBank/DDBJ databases">
        <authorList>
            <person name="Varghese N."/>
            <person name="Submissions S."/>
        </authorList>
    </citation>
    <scope>NUCLEOTIDE SEQUENCE [LARGE SCALE GENOMIC DNA]</scope>
    <source>
        <strain evidence="2 3">DSM 20664</strain>
    </source>
</reference>
<dbReference type="RefSeq" id="WP_074200097.1">
    <property type="nucleotide sequence ID" value="NZ_FSQZ01000001.1"/>
</dbReference>
<comment type="caution">
    <text evidence="2">The sequence shown here is derived from an EMBL/GenBank/DDBJ whole genome shotgun (WGS) entry which is preliminary data.</text>
</comment>
<evidence type="ECO:0000259" key="1">
    <source>
        <dbReference type="PROSITE" id="PS50972"/>
    </source>
</evidence>
<organism evidence="2 3">
    <name type="scientific">Acetomicrobium flavidum</name>
    <dbReference type="NCBI Taxonomy" id="49896"/>
    <lineage>
        <taxon>Bacteria</taxon>
        <taxon>Thermotogati</taxon>
        <taxon>Synergistota</taxon>
        <taxon>Synergistia</taxon>
        <taxon>Synergistales</taxon>
        <taxon>Acetomicrobiaceae</taxon>
        <taxon>Acetomicrobium</taxon>
    </lineage>
</organism>
<dbReference type="InterPro" id="IPR045406">
    <property type="entry name" value="DUF6513"/>
</dbReference>
<proteinExistence type="predicted"/>